<dbReference type="InterPro" id="IPR013229">
    <property type="entry name" value="PEGA"/>
</dbReference>
<evidence type="ECO:0000256" key="3">
    <source>
        <dbReference type="SAM" id="SignalP"/>
    </source>
</evidence>
<feature type="transmembrane region" description="Helical" evidence="2">
    <location>
        <begin position="217"/>
        <end position="238"/>
    </location>
</feature>
<keyword evidence="1" id="KW-0802">TPR repeat</keyword>
<feature type="transmembrane region" description="Helical" evidence="2">
    <location>
        <begin position="270"/>
        <end position="291"/>
    </location>
</feature>
<dbReference type="Gene3D" id="1.25.40.10">
    <property type="entry name" value="Tetratricopeptide repeat domain"/>
    <property type="match status" value="1"/>
</dbReference>
<evidence type="ECO:0000313" key="5">
    <source>
        <dbReference type="EMBL" id="WXB06807.1"/>
    </source>
</evidence>
<keyword evidence="2" id="KW-1133">Transmembrane helix</keyword>
<dbReference type="EMBL" id="CP089983">
    <property type="protein sequence ID" value="WXB06807.1"/>
    <property type="molecule type" value="Genomic_DNA"/>
</dbReference>
<dbReference type="InterPro" id="IPR011990">
    <property type="entry name" value="TPR-like_helical_dom_sf"/>
</dbReference>
<keyword evidence="3" id="KW-0732">Signal</keyword>
<gene>
    <name evidence="5" type="ORF">LVJ94_06115</name>
</gene>
<evidence type="ECO:0000256" key="2">
    <source>
        <dbReference type="SAM" id="Phobius"/>
    </source>
</evidence>
<proteinExistence type="predicted"/>
<evidence type="ECO:0000256" key="1">
    <source>
        <dbReference type="PROSITE-ProRule" id="PRU00339"/>
    </source>
</evidence>
<protein>
    <submittedName>
        <fullName evidence="5">PEGA domain-containing protein</fullName>
    </submittedName>
</protein>
<dbReference type="RefSeq" id="WP_394836465.1">
    <property type="nucleotide sequence ID" value="NZ_CP089929.1"/>
</dbReference>
<reference evidence="5" key="1">
    <citation type="submission" date="2021-12" db="EMBL/GenBank/DDBJ databases">
        <title>Discovery of the Pendulisporaceae a myxobacterial family with distinct sporulation behavior and unique specialized metabolism.</title>
        <authorList>
            <person name="Garcia R."/>
            <person name="Popoff A."/>
            <person name="Bader C.D."/>
            <person name="Loehr J."/>
            <person name="Walesch S."/>
            <person name="Walt C."/>
            <person name="Boldt J."/>
            <person name="Bunk B."/>
            <person name="Haeckl F.J.F.P.J."/>
            <person name="Gunesch A.P."/>
            <person name="Birkelbach J."/>
            <person name="Nuebel U."/>
            <person name="Pietschmann T."/>
            <person name="Bach T."/>
            <person name="Mueller R."/>
        </authorList>
    </citation>
    <scope>NUCLEOTIDE SEQUENCE</scope>
    <source>
        <strain evidence="5">MSr11367</strain>
    </source>
</reference>
<dbReference type="InterPro" id="IPR019734">
    <property type="entry name" value="TPR_rpt"/>
</dbReference>
<accession>A0ABZ2LDJ8</accession>
<dbReference type="Proteomes" id="UP001374803">
    <property type="component" value="Chromosome"/>
</dbReference>
<feature type="domain" description="PEGA" evidence="4">
    <location>
        <begin position="133"/>
        <end position="198"/>
    </location>
</feature>
<dbReference type="SMART" id="SM00028">
    <property type="entry name" value="TPR"/>
    <property type="match status" value="2"/>
</dbReference>
<evidence type="ECO:0000313" key="6">
    <source>
        <dbReference type="Proteomes" id="UP001374803"/>
    </source>
</evidence>
<organism evidence="5 6">
    <name type="scientific">Pendulispora rubella</name>
    <dbReference type="NCBI Taxonomy" id="2741070"/>
    <lineage>
        <taxon>Bacteria</taxon>
        <taxon>Pseudomonadati</taxon>
        <taxon>Myxococcota</taxon>
        <taxon>Myxococcia</taxon>
        <taxon>Myxococcales</taxon>
        <taxon>Sorangiineae</taxon>
        <taxon>Pendulisporaceae</taxon>
        <taxon>Pendulispora</taxon>
    </lineage>
</organism>
<keyword evidence="6" id="KW-1185">Reference proteome</keyword>
<feature type="repeat" description="TPR" evidence="1">
    <location>
        <begin position="45"/>
        <end position="78"/>
    </location>
</feature>
<dbReference type="PROSITE" id="PS50005">
    <property type="entry name" value="TPR"/>
    <property type="match status" value="1"/>
</dbReference>
<dbReference type="Pfam" id="PF08308">
    <property type="entry name" value="PEGA"/>
    <property type="match status" value="1"/>
</dbReference>
<keyword evidence="2" id="KW-0472">Membrane</keyword>
<keyword evidence="2" id="KW-0812">Transmembrane</keyword>
<sequence>MKTYSRRIAFAVALVMTAAPGVGFAQEPPGQQAPRNWQGTKMEEARVRYNRGMKLYEEGNAPAARAEFERAYELAPSYRLLYNIGLCYEATHDYAEALRNFQRYLLEGGDEIAEERRTAVTAQIADLKPNIATVTITTNVPGAAITIDDVAIGQAPLADKILVNPGRHKVSATKAGMFPATKSIVFVGSESSQVRLELIEPPHASDSGKESANLPAYIAWGATGALAIGAGVTGYLALKARSDEKDTLDRHGITRSEVDDARSKTRTLSIATDVIAASALLAGGLALYLTLHKSEKSASETTARLTPGGVTIIGHF</sequence>
<feature type="chain" id="PRO_5045781591" evidence="3">
    <location>
        <begin position="26"/>
        <end position="316"/>
    </location>
</feature>
<feature type="signal peptide" evidence="3">
    <location>
        <begin position="1"/>
        <end position="25"/>
    </location>
</feature>
<evidence type="ECO:0000259" key="4">
    <source>
        <dbReference type="Pfam" id="PF08308"/>
    </source>
</evidence>
<name>A0ABZ2LDJ8_9BACT</name>
<dbReference type="SUPFAM" id="SSF48452">
    <property type="entry name" value="TPR-like"/>
    <property type="match status" value="1"/>
</dbReference>